<keyword evidence="3" id="KW-1185">Reference proteome</keyword>
<dbReference type="EMBL" id="ACDP02000011">
    <property type="protein sequence ID" value="EEO27889.2"/>
    <property type="molecule type" value="Genomic_DNA"/>
</dbReference>
<gene>
    <name evidence="2" type="ORF">OFAG_01042</name>
</gene>
<evidence type="ECO:0008006" key="4">
    <source>
        <dbReference type="Google" id="ProtNLM"/>
    </source>
</evidence>
<proteinExistence type="predicted"/>
<evidence type="ECO:0000313" key="2">
    <source>
        <dbReference type="EMBL" id="EEO27889.2"/>
    </source>
</evidence>
<evidence type="ECO:0000313" key="3">
    <source>
        <dbReference type="Proteomes" id="UP000003973"/>
    </source>
</evidence>
<dbReference type="eggNOG" id="ENOG5033FPS">
    <property type="taxonomic scope" value="Bacteria"/>
</dbReference>
<feature type="compositionally biased region" description="Basic and acidic residues" evidence="1">
    <location>
        <begin position="1"/>
        <end position="11"/>
    </location>
</feature>
<sequence>MTKLPEKELLDGTKNPETTTGEFRLAMGNIRQFLFELFGDESSDKETARQTLGIDISRLNDGIASKADKQAVDAALEEKANKNELSLVATTGDYNHLANKPERSDTLESYGIIADSTPTAGSTRPVTSEGIKNYVNNRISALRHGMQLFTSSGIFTVPAGVTQVFVMCVGGGGGGGWYHGTGGAGGVTSFGAYATAPGGGGGYDDEVAGGAGAAGSATGPCIATAGNAGRASGGGSVPAKTFACGGWIDTYSFGAGRGGSAKDASSVGGSGGSVAAYITVTPGEAVAVTVGAGGGGTVAGLPGACYIEW</sequence>
<feature type="region of interest" description="Disordered" evidence="1">
    <location>
        <begin position="1"/>
        <end position="20"/>
    </location>
</feature>
<protein>
    <recommendedName>
        <fullName evidence="4">Tail fiber protein</fullName>
    </recommendedName>
</protein>
<organism evidence="2 3">
    <name type="scientific">Oxalobacter paraformigenes</name>
    <dbReference type="NCBI Taxonomy" id="556268"/>
    <lineage>
        <taxon>Bacteria</taxon>
        <taxon>Pseudomonadati</taxon>
        <taxon>Pseudomonadota</taxon>
        <taxon>Betaproteobacteria</taxon>
        <taxon>Burkholderiales</taxon>
        <taxon>Oxalobacteraceae</taxon>
        <taxon>Oxalobacter</taxon>
    </lineage>
</organism>
<accession>C3X3V3</accession>
<dbReference type="HOGENOM" id="CLU_899667_0_0_4"/>
<comment type="caution">
    <text evidence="2">The sequence shown here is derived from an EMBL/GenBank/DDBJ whole genome shotgun (WGS) entry which is preliminary data.</text>
</comment>
<evidence type="ECO:0000256" key="1">
    <source>
        <dbReference type="SAM" id="MobiDB-lite"/>
    </source>
</evidence>
<name>C3X3V3_9BURK</name>
<dbReference type="RefSeq" id="WP_020994962.1">
    <property type="nucleotide sequence ID" value="NZ_CABMNL010000001.1"/>
</dbReference>
<dbReference type="AlphaFoldDB" id="C3X3V3"/>
<dbReference type="Proteomes" id="UP000003973">
    <property type="component" value="Unassembled WGS sequence"/>
</dbReference>
<reference evidence="2" key="1">
    <citation type="submission" date="2011-10" db="EMBL/GenBank/DDBJ databases">
        <title>The Genome Sequence of Oxalobacter formigenes HOxBLS.</title>
        <authorList>
            <consortium name="The Broad Institute Genome Sequencing Platform"/>
            <person name="Earl A."/>
            <person name="Ward D."/>
            <person name="Feldgarden M."/>
            <person name="Gevers D."/>
            <person name="Allison M.J."/>
            <person name="Humphrey S."/>
            <person name="Young S.K."/>
            <person name="Zeng Q."/>
            <person name="Gargeya S."/>
            <person name="Fitzgerald M."/>
            <person name="Haas B."/>
            <person name="Abouelleil A."/>
            <person name="Alvarado L."/>
            <person name="Arachchi H.M."/>
            <person name="Berlin A."/>
            <person name="Brown A."/>
            <person name="Chapman S.B."/>
            <person name="Chen Z."/>
            <person name="Dunbar C."/>
            <person name="Freedman E."/>
            <person name="Gearin G."/>
            <person name="Goldberg J."/>
            <person name="Griggs A."/>
            <person name="Gujja S."/>
            <person name="Heiman D."/>
            <person name="Howarth C."/>
            <person name="Larson L."/>
            <person name="Lui A."/>
            <person name="MacDonald P.J.P."/>
            <person name="Montmayeur A."/>
            <person name="Murphy C."/>
            <person name="Neiman D."/>
            <person name="Pearson M."/>
            <person name="Priest M."/>
            <person name="Roberts A."/>
            <person name="Saif S."/>
            <person name="Shea T."/>
            <person name="Shenoy N."/>
            <person name="Sisk P."/>
            <person name="Stolte C."/>
            <person name="Sykes S."/>
            <person name="Wortman J."/>
            <person name="Nusbaum C."/>
            <person name="Birren B."/>
        </authorList>
    </citation>
    <scope>NUCLEOTIDE SEQUENCE [LARGE SCALE GENOMIC DNA]</scope>
    <source>
        <strain evidence="2">HOxBLS</strain>
    </source>
</reference>